<comment type="similarity">
    <text evidence="2 6">Belongs to the GMC oxidoreductase family.</text>
</comment>
<comment type="cofactor">
    <cofactor evidence="1 5">
        <name>FAD</name>
        <dbReference type="ChEBI" id="CHEBI:57692"/>
    </cofactor>
</comment>
<evidence type="ECO:0000256" key="3">
    <source>
        <dbReference type="ARBA" id="ARBA00022630"/>
    </source>
</evidence>
<dbReference type="PROSITE" id="PS00623">
    <property type="entry name" value="GMC_OXRED_1"/>
    <property type="match status" value="1"/>
</dbReference>
<dbReference type="Gene3D" id="3.30.560.10">
    <property type="entry name" value="Glucose Oxidase, domain 3"/>
    <property type="match status" value="1"/>
</dbReference>
<evidence type="ECO:0000259" key="8">
    <source>
        <dbReference type="PROSITE" id="PS00624"/>
    </source>
</evidence>
<keyword evidence="4 5" id="KW-0274">FAD</keyword>
<dbReference type="Pfam" id="PF05199">
    <property type="entry name" value="GMC_oxred_C"/>
    <property type="match status" value="1"/>
</dbReference>
<dbReference type="GO" id="GO:0016614">
    <property type="term" value="F:oxidoreductase activity, acting on CH-OH group of donors"/>
    <property type="evidence" value="ECO:0007669"/>
    <property type="project" value="InterPro"/>
</dbReference>
<dbReference type="PROSITE" id="PS00624">
    <property type="entry name" value="GMC_OXRED_2"/>
    <property type="match status" value="1"/>
</dbReference>
<evidence type="ECO:0000259" key="7">
    <source>
        <dbReference type="PROSITE" id="PS00623"/>
    </source>
</evidence>
<comment type="caution">
    <text evidence="9">The sequence shown here is derived from an EMBL/GenBank/DDBJ whole genome shotgun (WGS) entry which is preliminary data.</text>
</comment>
<feature type="binding site" evidence="5">
    <location>
        <position position="226"/>
    </location>
    <ligand>
        <name>FAD</name>
        <dbReference type="ChEBI" id="CHEBI:57692"/>
    </ligand>
</feature>
<dbReference type="SUPFAM" id="SSF51905">
    <property type="entry name" value="FAD/NAD(P)-binding domain"/>
    <property type="match status" value="1"/>
</dbReference>
<proteinExistence type="inferred from homology"/>
<evidence type="ECO:0000313" key="9">
    <source>
        <dbReference type="EMBL" id="GAO38742.1"/>
    </source>
</evidence>
<keyword evidence="10" id="KW-1185">Reference proteome</keyword>
<evidence type="ECO:0000256" key="4">
    <source>
        <dbReference type="ARBA" id="ARBA00022827"/>
    </source>
</evidence>
<dbReference type="EMBL" id="BBWU01000019">
    <property type="protein sequence ID" value="GAO38742.1"/>
    <property type="molecule type" value="Genomic_DNA"/>
</dbReference>
<keyword evidence="3 6" id="KW-0285">Flavoprotein</keyword>
<feature type="domain" description="Glucose-methanol-choline oxidoreductase N-terminal" evidence="8">
    <location>
        <begin position="260"/>
        <end position="274"/>
    </location>
</feature>
<evidence type="ECO:0000256" key="1">
    <source>
        <dbReference type="ARBA" id="ARBA00001974"/>
    </source>
</evidence>
<dbReference type="InterPro" id="IPR012132">
    <property type="entry name" value="GMC_OxRdtase"/>
</dbReference>
<organism evidence="9 10">
    <name type="scientific">Sphingomonas changbaiensis NBRC 104936</name>
    <dbReference type="NCBI Taxonomy" id="1219043"/>
    <lineage>
        <taxon>Bacteria</taxon>
        <taxon>Pseudomonadati</taxon>
        <taxon>Pseudomonadota</taxon>
        <taxon>Alphaproteobacteria</taxon>
        <taxon>Sphingomonadales</taxon>
        <taxon>Sphingomonadaceae</taxon>
        <taxon>Sphingomonas</taxon>
    </lineage>
</organism>
<dbReference type="GO" id="GO:0050660">
    <property type="term" value="F:flavin adenine dinucleotide binding"/>
    <property type="evidence" value="ECO:0007669"/>
    <property type="project" value="InterPro"/>
</dbReference>
<dbReference type="Gene3D" id="3.50.50.60">
    <property type="entry name" value="FAD/NAD(P)-binding domain"/>
    <property type="match status" value="1"/>
</dbReference>
<dbReference type="NCBIfam" id="NF002550">
    <property type="entry name" value="PRK02106.1"/>
    <property type="match status" value="1"/>
</dbReference>
<dbReference type="SUPFAM" id="SSF54373">
    <property type="entry name" value="FAD-linked reductases, C-terminal domain"/>
    <property type="match status" value="1"/>
</dbReference>
<sequence>MVFRLSETYDFVIVGAGSAGCVLANRLSADPDTRVLLLEAGRADKGLMFHMPAGIAQILPPEKQHRANWNYWTEPQRHLNGRRLYWPRGKALGGSSSINGMVYIRGHSSDYDQWAQSGCVGWGWHDVLPYFRRAESSERGACEFHGGEGPLHTSIRHADHPFVDAFLGACDQAGIGRTDDFNGARIEGGGIYDSTTRDGCRWSAAKAYLEPARTRPNLEIWTDVLVERVLFEGRTAKGVQLRRAGSQQAVSAREVILCGGTINSPQLLMLSGVGPAEQLREHGLTVVADSPEVGRNLQDHLDVILQWRCTQPITLNANAGLIPKLATLLQWLLRKQGQGSYIPTPLGAFFSTRPGLAAPDMQIHFVPALVPPHGRGGIGAEHGFQMHLCQLRPESRGTIRLKSADPAAHPAIDPDYLSAPADLEALLAGIDVTRRIAQAPAFAEYRGAEVWPGDAVTGREELVAAIRDWAETIYHPVGTCRMGADENSVVDPNLKVRGLTGLRVVDASIMPTLVTGNTNAPTIMIAEKASDLIMAECSRDRAA</sequence>
<gene>
    <name evidence="9" type="ORF">SCH01S_19_00460</name>
</gene>
<dbReference type="PANTHER" id="PTHR11552">
    <property type="entry name" value="GLUCOSE-METHANOL-CHOLINE GMC OXIDOREDUCTASE"/>
    <property type="match status" value="1"/>
</dbReference>
<dbReference type="OrthoDB" id="9785276at2"/>
<dbReference type="PIRSF" id="PIRSF000137">
    <property type="entry name" value="Alcohol_oxidase"/>
    <property type="match status" value="1"/>
</dbReference>
<dbReference type="AlphaFoldDB" id="A0A0E9MLR6"/>
<feature type="domain" description="Glucose-methanol-choline oxidoreductase N-terminal" evidence="7">
    <location>
        <begin position="89"/>
        <end position="112"/>
    </location>
</feature>
<dbReference type="PROSITE" id="PS51257">
    <property type="entry name" value="PROKAR_LIPOPROTEIN"/>
    <property type="match status" value="1"/>
</dbReference>
<evidence type="ECO:0000256" key="6">
    <source>
        <dbReference type="RuleBase" id="RU003968"/>
    </source>
</evidence>
<dbReference type="PANTHER" id="PTHR11552:SF147">
    <property type="entry name" value="CHOLINE DEHYDROGENASE, MITOCHONDRIAL"/>
    <property type="match status" value="1"/>
</dbReference>
<feature type="binding site" evidence="5">
    <location>
        <begin position="99"/>
        <end position="102"/>
    </location>
    <ligand>
        <name>FAD</name>
        <dbReference type="ChEBI" id="CHEBI:57692"/>
    </ligand>
</feature>
<reference evidence="9 10" key="1">
    <citation type="submission" date="2015-04" db="EMBL/GenBank/DDBJ databases">
        <title>Whole genome shotgun sequence of Sphingomonas changbaiensis NBRC 104936.</title>
        <authorList>
            <person name="Katano-Makiyama Y."/>
            <person name="Hosoyama A."/>
            <person name="Hashimoto M."/>
            <person name="Noguchi M."/>
            <person name="Tsuchikane K."/>
            <person name="Ohji S."/>
            <person name="Yamazoe A."/>
            <person name="Ichikawa N."/>
            <person name="Kimura A."/>
            <person name="Fujita N."/>
        </authorList>
    </citation>
    <scope>NUCLEOTIDE SEQUENCE [LARGE SCALE GENOMIC DNA]</scope>
    <source>
        <strain evidence="9 10">NBRC 104936</strain>
    </source>
</reference>
<dbReference type="STRING" id="1219043.SCH01S_19_00460"/>
<evidence type="ECO:0000256" key="5">
    <source>
        <dbReference type="PIRSR" id="PIRSR000137-2"/>
    </source>
</evidence>
<dbReference type="Proteomes" id="UP000033202">
    <property type="component" value="Unassembled WGS sequence"/>
</dbReference>
<evidence type="ECO:0000313" key="10">
    <source>
        <dbReference type="Proteomes" id="UP000033202"/>
    </source>
</evidence>
<dbReference type="InterPro" id="IPR036188">
    <property type="entry name" value="FAD/NAD-bd_sf"/>
</dbReference>
<dbReference type="InterPro" id="IPR007867">
    <property type="entry name" value="GMC_OxRtase_C"/>
</dbReference>
<dbReference type="Pfam" id="PF00732">
    <property type="entry name" value="GMC_oxred_N"/>
    <property type="match status" value="1"/>
</dbReference>
<name>A0A0E9MLR6_9SPHN</name>
<protein>
    <submittedName>
        <fullName evidence="9">Putative oxidoreductase</fullName>
    </submittedName>
</protein>
<dbReference type="InterPro" id="IPR000172">
    <property type="entry name" value="GMC_OxRdtase_N"/>
</dbReference>
<evidence type="ECO:0000256" key="2">
    <source>
        <dbReference type="ARBA" id="ARBA00010790"/>
    </source>
</evidence>
<accession>A0A0E9MLR6</accession>